<evidence type="ECO:0000313" key="3">
    <source>
        <dbReference type="Proteomes" id="UP000014127"/>
    </source>
</evidence>
<sequence length="97" mass="10802">MKKFVIRWLVILAIGSSLTGVFYKNSVAPTNFVIASELKTEGTGSVTKLPAPNAVNIEPDLNQKTDNQTFSKRIRNIFAFGLGSILAFLAMWRQRKN</sequence>
<dbReference type="EMBL" id="AHYR01000009">
    <property type="protein sequence ID" value="EOT40171.1"/>
    <property type="molecule type" value="Genomic_DNA"/>
</dbReference>
<dbReference type="OrthoDB" id="9998826at2"/>
<proteinExistence type="predicted"/>
<evidence type="ECO:0000313" key="2">
    <source>
        <dbReference type="EMBL" id="EOT40171.1"/>
    </source>
</evidence>
<keyword evidence="1" id="KW-0472">Membrane</keyword>
<dbReference type="AlphaFoldDB" id="S1P2C4"/>
<accession>S1P2C4</accession>
<comment type="caution">
    <text evidence="2">The sequence shown here is derived from an EMBL/GenBank/DDBJ whole genome shotgun (WGS) entry which is preliminary data.</text>
</comment>
<gene>
    <name evidence="2" type="ORF">OMK_02023</name>
</gene>
<reference evidence="2 3" key="1">
    <citation type="submission" date="2013-03" db="EMBL/GenBank/DDBJ databases">
        <title>The Genome Sequence of Enterococcus dispar ATCC_51266 (Illumina only assembly).</title>
        <authorList>
            <consortium name="The Broad Institute Genomics Platform"/>
            <consortium name="The Broad Institute Genome Sequencing Center for Infectious Disease"/>
            <person name="Earl A."/>
            <person name="Russ C."/>
            <person name="Gilmore M."/>
            <person name="Surin D."/>
            <person name="Walker B."/>
            <person name="Young S."/>
            <person name="Zeng Q."/>
            <person name="Gargeya S."/>
            <person name="Fitzgerald M."/>
            <person name="Haas B."/>
            <person name="Abouelleil A."/>
            <person name="Allen A.W."/>
            <person name="Alvarado L."/>
            <person name="Arachchi H.M."/>
            <person name="Berlin A.M."/>
            <person name="Chapman S.B."/>
            <person name="Gainer-Dewar J."/>
            <person name="Goldberg J."/>
            <person name="Griggs A."/>
            <person name="Gujja S."/>
            <person name="Hansen M."/>
            <person name="Howarth C."/>
            <person name="Imamovic A."/>
            <person name="Ireland A."/>
            <person name="Larimer J."/>
            <person name="McCowan C."/>
            <person name="Murphy C."/>
            <person name="Pearson M."/>
            <person name="Poon T.W."/>
            <person name="Priest M."/>
            <person name="Roberts A."/>
            <person name="Saif S."/>
            <person name="Shea T."/>
            <person name="Sisk P."/>
            <person name="Sykes S."/>
            <person name="Wortman J."/>
            <person name="Nusbaum C."/>
            <person name="Birren B."/>
        </authorList>
    </citation>
    <scope>NUCLEOTIDE SEQUENCE [LARGE SCALE GENOMIC DNA]</scope>
    <source>
        <strain evidence="2 3">ATCC 51266</strain>
    </source>
</reference>
<name>S1P2C4_9ENTE</name>
<organism evidence="2 3">
    <name type="scientific">Enterococcus dispar ATCC 51266</name>
    <dbReference type="NCBI Taxonomy" id="1139219"/>
    <lineage>
        <taxon>Bacteria</taxon>
        <taxon>Bacillati</taxon>
        <taxon>Bacillota</taxon>
        <taxon>Bacilli</taxon>
        <taxon>Lactobacillales</taxon>
        <taxon>Enterococcaceae</taxon>
        <taxon>Enterococcus</taxon>
    </lineage>
</organism>
<dbReference type="Proteomes" id="UP000014127">
    <property type="component" value="Unassembled WGS sequence"/>
</dbReference>
<dbReference type="PATRIC" id="fig|1139219.3.peg.1965"/>
<keyword evidence="3" id="KW-1185">Reference proteome</keyword>
<dbReference type="RefSeq" id="WP_016173162.1">
    <property type="nucleotide sequence ID" value="NZ_ASWK01000001.1"/>
</dbReference>
<keyword evidence="1" id="KW-1133">Transmembrane helix</keyword>
<dbReference type="HOGENOM" id="CLU_2342359_0_0_9"/>
<feature type="transmembrane region" description="Helical" evidence="1">
    <location>
        <begin position="74"/>
        <end position="92"/>
    </location>
</feature>
<evidence type="ECO:0000256" key="1">
    <source>
        <dbReference type="SAM" id="Phobius"/>
    </source>
</evidence>
<protein>
    <submittedName>
        <fullName evidence="2">Uncharacterized protein</fullName>
    </submittedName>
</protein>
<keyword evidence="1" id="KW-0812">Transmembrane</keyword>